<evidence type="ECO:0000313" key="14">
    <source>
        <dbReference type="EMBL" id="MDN3577063.1"/>
    </source>
</evidence>
<dbReference type="GO" id="GO:0006508">
    <property type="term" value="P:proteolysis"/>
    <property type="evidence" value="ECO:0007669"/>
    <property type="project" value="UniProtKB-KW"/>
</dbReference>
<feature type="transmembrane region" description="Helical" evidence="13">
    <location>
        <begin position="189"/>
        <end position="219"/>
    </location>
</feature>
<keyword evidence="15" id="KW-1185">Reference proteome</keyword>
<comment type="cofactor">
    <cofactor evidence="1">
        <name>Zn(2+)</name>
        <dbReference type="ChEBI" id="CHEBI:29105"/>
    </cofactor>
</comment>
<evidence type="ECO:0000256" key="8">
    <source>
        <dbReference type="ARBA" id="ARBA00022801"/>
    </source>
</evidence>
<feature type="transmembrane region" description="Helical" evidence="13">
    <location>
        <begin position="143"/>
        <end position="169"/>
    </location>
</feature>
<evidence type="ECO:0000256" key="10">
    <source>
        <dbReference type="ARBA" id="ARBA00022989"/>
    </source>
</evidence>
<dbReference type="RefSeq" id="WP_290332536.1">
    <property type="nucleotide sequence ID" value="NZ_JAUFPU010000008.1"/>
</dbReference>
<organism evidence="14 15">
    <name type="scientific">Chitinimonas viridis</name>
    <dbReference type="NCBI Taxonomy" id="664880"/>
    <lineage>
        <taxon>Bacteria</taxon>
        <taxon>Pseudomonadati</taxon>
        <taxon>Pseudomonadota</taxon>
        <taxon>Betaproteobacteria</taxon>
        <taxon>Neisseriales</taxon>
        <taxon>Chitinibacteraceae</taxon>
        <taxon>Chitinimonas</taxon>
    </lineage>
</organism>
<keyword evidence="10 13" id="KW-1133">Transmembrane helix</keyword>
<reference evidence="14" key="1">
    <citation type="journal article" date="2014" name="Int. J. Syst. Evol. Microbiol.">
        <title>Complete genome of a new Firmicutes species belonging to the dominant human colonic microbiota ('Ruminococcus bicirculans') reveals two chromosomes and a selective capacity to utilize plant glucans.</title>
        <authorList>
            <consortium name="NISC Comparative Sequencing Program"/>
            <person name="Wegmann U."/>
            <person name="Louis P."/>
            <person name="Goesmann A."/>
            <person name="Henrissat B."/>
            <person name="Duncan S.H."/>
            <person name="Flint H.J."/>
        </authorList>
    </citation>
    <scope>NUCLEOTIDE SEQUENCE</scope>
    <source>
        <strain evidence="14">CECT 7703</strain>
    </source>
</reference>
<feature type="transmembrane region" description="Helical" evidence="13">
    <location>
        <begin position="12"/>
        <end position="34"/>
    </location>
</feature>
<reference evidence="14" key="2">
    <citation type="submission" date="2023-06" db="EMBL/GenBank/DDBJ databases">
        <authorList>
            <person name="Lucena T."/>
            <person name="Sun Q."/>
        </authorList>
    </citation>
    <scope>NUCLEOTIDE SEQUENCE</scope>
    <source>
        <strain evidence="14">CECT 7703</strain>
    </source>
</reference>
<comment type="caution">
    <text evidence="14">The sequence shown here is derived from an EMBL/GenBank/DDBJ whole genome shotgun (WGS) entry which is preliminary data.</text>
</comment>
<keyword evidence="4" id="KW-1003">Cell membrane</keyword>
<dbReference type="Proteomes" id="UP001180081">
    <property type="component" value="Unassembled WGS sequence"/>
</dbReference>
<dbReference type="GO" id="GO:0008233">
    <property type="term" value="F:peptidase activity"/>
    <property type="evidence" value="ECO:0007669"/>
    <property type="project" value="UniProtKB-KW"/>
</dbReference>
<evidence type="ECO:0000256" key="12">
    <source>
        <dbReference type="ARBA" id="ARBA00023136"/>
    </source>
</evidence>
<keyword evidence="9" id="KW-0862">Zinc</keyword>
<evidence type="ECO:0000256" key="13">
    <source>
        <dbReference type="SAM" id="Phobius"/>
    </source>
</evidence>
<keyword evidence="8" id="KW-0378">Hydrolase</keyword>
<accession>A0ABT8B677</accession>
<comment type="subcellular location">
    <subcellularLocation>
        <location evidence="2">Cell membrane</location>
        <topology evidence="2">Multi-pass membrane protein</topology>
    </subcellularLocation>
</comment>
<proteinExistence type="inferred from homology"/>
<protein>
    <submittedName>
        <fullName evidence="14">Site-2 protease family protein</fullName>
    </submittedName>
</protein>
<dbReference type="CDD" id="cd06158">
    <property type="entry name" value="S2P-M50_like_1"/>
    <property type="match status" value="1"/>
</dbReference>
<dbReference type="PANTHER" id="PTHR35864">
    <property type="entry name" value="ZINC METALLOPROTEASE MJ0611-RELATED"/>
    <property type="match status" value="1"/>
</dbReference>
<sequence length="222" mass="23999">MQQLLEILTLYALPVIFALTIPEAAQAMVADYLGDRSARANGRLTLNPTPHIDPIGTIALPLGMIALTTMSGGAVPPLLLGWAKPLPIDYGQLRNPKWAMRWLAAAIPAANLAMALFWAILLKLALLNPESYFAEPLRKMAEIGVVMNVAFGILMLIPILPFPGGRIVFSLLPDKQAFTYAKHEPYGNWIVLALFFSGILKTILGPLIGIVVGLIAVVLNLV</sequence>
<dbReference type="InterPro" id="IPR044537">
    <property type="entry name" value="Rip2-like"/>
</dbReference>
<feature type="transmembrane region" description="Helical" evidence="13">
    <location>
        <begin position="55"/>
        <end position="79"/>
    </location>
</feature>
<dbReference type="EMBL" id="JAUFPU010000008">
    <property type="protein sequence ID" value="MDN3577063.1"/>
    <property type="molecule type" value="Genomic_DNA"/>
</dbReference>
<evidence type="ECO:0000256" key="11">
    <source>
        <dbReference type="ARBA" id="ARBA00023049"/>
    </source>
</evidence>
<evidence type="ECO:0000256" key="4">
    <source>
        <dbReference type="ARBA" id="ARBA00022475"/>
    </source>
</evidence>
<name>A0ABT8B677_9NEIS</name>
<comment type="similarity">
    <text evidence="3">Belongs to the peptidase M50B family.</text>
</comment>
<dbReference type="InterPro" id="IPR052348">
    <property type="entry name" value="Metallopeptidase_M50B"/>
</dbReference>
<keyword evidence="7" id="KW-0479">Metal-binding</keyword>
<keyword evidence="12 13" id="KW-0472">Membrane</keyword>
<feature type="transmembrane region" description="Helical" evidence="13">
    <location>
        <begin position="99"/>
        <end position="122"/>
    </location>
</feature>
<keyword evidence="6 13" id="KW-0812">Transmembrane</keyword>
<dbReference type="PANTHER" id="PTHR35864:SF1">
    <property type="entry name" value="ZINC METALLOPROTEASE YWHC-RELATED"/>
    <property type="match status" value="1"/>
</dbReference>
<evidence type="ECO:0000256" key="1">
    <source>
        <dbReference type="ARBA" id="ARBA00001947"/>
    </source>
</evidence>
<evidence type="ECO:0000256" key="2">
    <source>
        <dbReference type="ARBA" id="ARBA00004651"/>
    </source>
</evidence>
<gene>
    <name evidence="14" type="ORF">QWZ03_09825</name>
</gene>
<keyword evidence="5 14" id="KW-0645">Protease</keyword>
<evidence type="ECO:0000313" key="15">
    <source>
        <dbReference type="Proteomes" id="UP001180081"/>
    </source>
</evidence>
<evidence type="ECO:0000256" key="9">
    <source>
        <dbReference type="ARBA" id="ARBA00022833"/>
    </source>
</evidence>
<evidence type="ECO:0000256" key="6">
    <source>
        <dbReference type="ARBA" id="ARBA00022692"/>
    </source>
</evidence>
<evidence type="ECO:0000256" key="3">
    <source>
        <dbReference type="ARBA" id="ARBA00007931"/>
    </source>
</evidence>
<keyword evidence="11" id="KW-0482">Metalloprotease</keyword>
<evidence type="ECO:0000256" key="5">
    <source>
        <dbReference type="ARBA" id="ARBA00022670"/>
    </source>
</evidence>
<evidence type="ECO:0000256" key="7">
    <source>
        <dbReference type="ARBA" id="ARBA00022723"/>
    </source>
</evidence>